<sequence>MTSNESSRDAAGSFAHLSIAALGRGYRKGTFTARKVVSAAIAAARRLNPSLNAFVSIDEAGALEAADRADLELGQGLDRGPLHGVPVAIKDIIDIAGQVTTSGSAVYQNRIAERDAAVITRLREAGAVLLGKTVMHEFAFGITGDKSVHGPSRNPHDPTRLSGGSSGGSAVAVSAGIVPLALGTDTAGSVRVPAALCGAFGYKPAFGTLPTGGVGDLAPSLDHVGIFTHDPDDVRIAMEVLTGASYDTGDVPRDMRIAWIDPESFGPIDPAVANRARVFLDGAGVAVDRLFLDGVDALFAPFTDIEYSEAYVVHRAEFRGLAGRIDAGVLQRLEGGGAIPAWRLIEAQQRRTALTAQVRELLGGHPLLALPTATMTAPLFGVDSVAVGGRWVQLRPSLLSLTSLWNLAGFPALSVPAGRVAGLPVGLQLVAAPGSEALIFALARKLSSQTAAQEGAHS</sequence>
<keyword evidence="4" id="KW-1185">Reference proteome</keyword>
<name>A0ABZ2MAA9_9BACT</name>
<evidence type="ECO:0000256" key="1">
    <source>
        <dbReference type="SAM" id="MobiDB-lite"/>
    </source>
</evidence>
<dbReference type="Pfam" id="PF01425">
    <property type="entry name" value="Amidase"/>
    <property type="match status" value="1"/>
</dbReference>
<evidence type="ECO:0000313" key="4">
    <source>
        <dbReference type="Proteomes" id="UP001370348"/>
    </source>
</evidence>
<evidence type="ECO:0000259" key="2">
    <source>
        <dbReference type="Pfam" id="PF01425"/>
    </source>
</evidence>
<proteinExistence type="predicted"/>
<dbReference type="SUPFAM" id="SSF75304">
    <property type="entry name" value="Amidase signature (AS) enzymes"/>
    <property type="match status" value="1"/>
</dbReference>
<dbReference type="PANTHER" id="PTHR11895">
    <property type="entry name" value="TRANSAMIDASE"/>
    <property type="match status" value="1"/>
</dbReference>
<evidence type="ECO:0000313" key="3">
    <source>
        <dbReference type="EMBL" id="WXB19430.1"/>
    </source>
</evidence>
<dbReference type="EMBL" id="CP089984">
    <property type="protein sequence ID" value="WXB19430.1"/>
    <property type="molecule type" value="Genomic_DNA"/>
</dbReference>
<dbReference type="InterPro" id="IPR020556">
    <property type="entry name" value="Amidase_CS"/>
</dbReference>
<dbReference type="Proteomes" id="UP001370348">
    <property type="component" value="Chromosome"/>
</dbReference>
<dbReference type="Gene3D" id="3.90.1300.10">
    <property type="entry name" value="Amidase signature (AS) domain"/>
    <property type="match status" value="1"/>
</dbReference>
<accession>A0ABZ2MAA9</accession>
<gene>
    <name evidence="3" type="ORF">LZC94_19635</name>
</gene>
<dbReference type="InterPro" id="IPR036928">
    <property type="entry name" value="AS_sf"/>
</dbReference>
<organism evidence="3 4">
    <name type="scientific">Pendulispora albinea</name>
    <dbReference type="NCBI Taxonomy" id="2741071"/>
    <lineage>
        <taxon>Bacteria</taxon>
        <taxon>Pseudomonadati</taxon>
        <taxon>Myxococcota</taxon>
        <taxon>Myxococcia</taxon>
        <taxon>Myxococcales</taxon>
        <taxon>Sorangiineae</taxon>
        <taxon>Pendulisporaceae</taxon>
        <taxon>Pendulispora</taxon>
    </lineage>
</organism>
<dbReference type="PANTHER" id="PTHR11895:SF176">
    <property type="entry name" value="AMIDASE AMID-RELATED"/>
    <property type="match status" value="1"/>
</dbReference>
<dbReference type="InterPro" id="IPR000120">
    <property type="entry name" value="Amidase"/>
</dbReference>
<protein>
    <submittedName>
        <fullName evidence="3">Amidase</fullName>
    </submittedName>
</protein>
<reference evidence="3 4" key="1">
    <citation type="submission" date="2021-12" db="EMBL/GenBank/DDBJ databases">
        <title>Discovery of the Pendulisporaceae a myxobacterial family with distinct sporulation behavior and unique specialized metabolism.</title>
        <authorList>
            <person name="Garcia R."/>
            <person name="Popoff A."/>
            <person name="Bader C.D."/>
            <person name="Loehr J."/>
            <person name="Walesch S."/>
            <person name="Walt C."/>
            <person name="Boldt J."/>
            <person name="Bunk B."/>
            <person name="Haeckl F.J.F.P.J."/>
            <person name="Gunesch A.P."/>
            <person name="Birkelbach J."/>
            <person name="Nuebel U."/>
            <person name="Pietschmann T."/>
            <person name="Bach T."/>
            <person name="Mueller R."/>
        </authorList>
    </citation>
    <scope>NUCLEOTIDE SEQUENCE [LARGE SCALE GENOMIC DNA]</scope>
    <source>
        <strain evidence="3 4">MSr11954</strain>
    </source>
</reference>
<dbReference type="InterPro" id="IPR023631">
    <property type="entry name" value="Amidase_dom"/>
</dbReference>
<feature type="domain" description="Amidase" evidence="2">
    <location>
        <begin position="36"/>
        <end position="439"/>
    </location>
</feature>
<feature type="region of interest" description="Disordered" evidence="1">
    <location>
        <begin position="145"/>
        <end position="167"/>
    </location>
</feature>
<dbReference type="PROSITE" id="PS00571">
    <property type="entry name" value="AMIDASES"/>
    <property type="match status" value="1"/>
</dbReference>